<keyword evidence="4" id="KW-1185">Reference proteome</keyword>
<feature type="chain" id="PRO_5047122878" evidence="1">
    <location>
        <begin position="23"/>
        <end position="146"/>
    </location>
</feature>
<keyword evidence="1" id="KW-0732">Signal</keyword>
<sequence length="146" mass="16470">MRPVRSSLLFLSLLLSLNTAVASEPASTKRFGDYVIHYSPFNSTFVTPQVAKSYALTRDKRTGLVNIAVHYKGKPVKADIKGEAVNLLQQKEALTFRLIDEGEAVYYLAPFRFINEELLRFTVTVTPEQEDGGPMTVRFSRTFYEG</sequence>
<dbReference type="Proteomes" id="UP001500604">
    <property type="component" value="Unassembled WGS sequence"/>
</dbReference>
<evidence type="ECO:0000256" key="1">
    <source>
        <dbReference type="SAM" id="SignalP"/>
    </source>
</evidence>
<dbReference type="Gene3D" id="2.60.40.3340">
    <property type="entry name" value="Domain of unknown function DUF4426"/>
    <property type="match status" value="1"/>
</dbReference>
<gene>
    <name evidence="3" type="ORF">GCM10023116_42930</name>
</gene>
<reference evidence="4" key="1">
    <citation type="journal article" date="2019" name="Int. J. Syst. Evol. Microbiol.">
        <title>The Global Catalogue of Microorganisms (GCM) 10K type strain sequencing project: providing services to taxonomists for standard genome sequencing and annotation.</title>
        <authorList>
            <consortium name="The Broad Institute Genomics Platform"/>
            <consortium name="The Broad Institute Genome Sequencing Center for Infectious Disease"/>
            <person name="Wu L."/>
            <person name="Ma J."/>
        </authorList>
    </citation>
    <scope>NUCLEOTIDE SEQUENCE [LARGE SCALE GENOMIC DNA]</scope>
    <source>
        <strain evidence="4">JCM 17805</strain>
    </source>
</reference>
<organism evidence="3 4">
    <name type="scientific">Kistimonas scapharcae</name>
    <dbReference type="NCBI Taxonomy" id="1036133"/>
    <lineage>
        <taxon>Bacteria</taxon>
        <taxon>Pseudomonadati</taxon>
        <taxon>Pseudomonadota</taxon>
        <taxon>Gammaproteobacteria</taxon>
        <taxon>Oceanospirillales</taxon>
        <taxon>Endozoicomonadaceae</taxon>
        <taxon>Kistimonas</taxon>
    </lineage>
</organism>
<evidence type="ECO:0000313" key="4">
    <source>
        <dbReference type="Proteomes" id="UP001500604"/>
    </source>
</evidence>
<dbReference type="RefSeq" id="WP_345198495.1">
    <property type="nucleotide sequence ID" value="NZ_BAABFL010000467.1"/>
</dbReference>
<dbReference type="InterPro" id="IPR025218">
    <property type="entry name" value="DUF4426"/>
</dbReference>
<protein>
    <submittedName>
        <fullName evidence="3">DUF4426 domain-containing protein</fullName>
    </submittedName>
</protein>
<feature type="domain" description="DUF4426" evidence="2">
    <location>
        <begin position="29"/>
        <end position="144"/>
    </location>
</feature>
<dbReference type="EMBL" id="BAABFL010000467">
    <property type="protein sequence ID" value="GAA4652009.1"/>
    <property type="molecule type" value="Genomic_DNA"/>
</dbReference>
<comment type="caution">
    <text evidence="3">The sequence shown here is derived from an EMBL/GenBank/DDBJ whole genome shotgun (WGS) entry which is preliminary data.</text>
</comment>
<feature type="signal peptide" evidence="1">
    <location>
        <begin position="1"/>
        <end position="22"/>
    </location>
</feature>
<accession>A0ABP8V906</accession>
<dbReference type="Pfam" id="PF14467">
    <property type="entry name" value="DUF4426"/>
    <property type="match status" value="1"/>
</dbReference>
<proteinExistence type="predicted"/>
<evidence type="ECO:0000313" key="3">
    <source>
        <dbReference type="EMBL" id="GAA4652009.1"/>
    </source>
</evidence>
<evidence type="ECO:0000259" key="2">
    <source>
        <dbReference type="Pfam" id="PF14467"/>
    </source>
</evidence>
<name>A0ABP8V906_9GAMM</name>